<sequence>MKGGVVARAEFGAPGCGCSPTHDGNSILSQALPHRTPLSRRHVPRRAGRYGRKLVIGSRLLGQLDKEPRTPLPPRIIVLFTSIPFKCSISITLISTRIEQVLKFQKEQ</sequence>
<dbReference type="EMBL" id="JALNTZ010000006">
    <property type="protein sequence ID" value="KAJ3648314.1"/>
    <property type="molecule type" value="Genomic_DNA"/>
</dbReference>
<protein>
    <submittedName>
        <fullName evidence="1">Uncharacterized protein</fullName>
    </submittedName>
</protein>
<gene>
    <name evidence="1" type="ORF">Zmor_020126</name>
</gene>
<name>A0AA38I764_9CUCU</name>
<evidence type="ECO:0000313" key="2">
    <source>
        <dbReference type="Proteomes" id="UP001168821"/>
    </source>
</evidence>
<accession>A0AA38I764</accession>
<keyword evidence="2" id="KW-1185">Reference proteome</keyword>
<proteinExistence type="predicted"/>
<reference evidence="1" key="1">
    <citation type="journal article" date="2023" name="G3 (Bethesda)">
        <title>Whole genome assemblies of Zophobas morio and Tenebrio molitor.</title>
        <authorList>
            <person name="Kaur S."/>
            <person name="Stinson S.A."/>
            <person name="diCenzo G.C."/>
        </authorList>
    </citation>
    <scope>NUCLEOTIDE SEQUENCE</scope>
    <source>
        <strain evidence="1">QUZm001</strain>
    </source>
</reference>
<evidence type="ECO:0000313" key="1">
    <source>
        <dbReference type="EMBL" id="KAJ3648314.1"/>
    </source>
</evidence>
<dbReference type="Proteomes" id="UP001168821">
    <property type="component" value="Unassembled WGS sequence"/>
</dbReference>
<comment type="caution">
    <text evidence="1">The sequence shown here is derived from an EMBL/GenBank/DDBJ whole genome shotgun (WGS) entry which is preliminary data.</text>
</comment>
<organism evidence="1 2">
    <name type="scientific">Zophobas morio</name>
    <dbReference type="NCBI Taxonomy" id="2755281"/>
    <lineage>
        <taxon>Eukaryota</taxon>
        <taxon>Metazoa</taxon>
        <taxon>Ecdysozoa</taxon>
        <taxon>Arthropoda</taxon>
        <taxon>Hexapoda</taxon>
        <taxon>Insecta</taxon>
        <taxon>Pterygota</taxon>
        <taxon>Neoptera</taxon>
        <taxon>Endopterygota</taxon>
        <taxon>Coleoptera</taxon>
        <taxon>Polyphaga</taxon>
        <taxon>Cucujiformia</taxon>
        <taxon>Tenebrionidae</taxon>
        <taxon>Zophobas</taxon>
    </lineage>
</organism>
<dbReference type="AlphaFoldDB" id="A0AA38I764"/>